<dbReference type="EMBL" id="JAFEMO010000011">
    <property type="protein sequence ID" value="KAH7557248.1"/>
    <property type="molecule type" value="Genomic_DNA"/>
</dbReference>
<name>A0ABQ8HF76_9ROSI</name>
<dbReference type="PANTHER" id="PTHR47718:SF6">
    <property type="entry name" value="PROTEIN FAR1-RELATED SEQUENCE"/>
    <property type="match status" value="1"/>
</dbReference>
<dbReference type="PANTHER" id="PTHR47718">
    <property type="entry name" value="OS01G0519700 PROTEIN"/>
    <property type="match status" value="1"/>
</dbReference>
<proteinExistence type="predicted"/>
<sequence length="419" mass="48361">MYHGLRFRIDAYTTNDDNLFSTGVKTSQVMDHLVDQAGGYASVDHTKKDLQNRTDAEHRTLLANSDADAIIVYEKVKAYSWILKMFLLAMHGKYPISVVIDGNKTVQFENKWHSTLDIFGLHENEWVKKMYAKHKQLKLYKFMRQVNRSMTRLHHNEMKDDFKHLNEHPILVTHLVQLEKHATEVYARGIFQLVRDEIKEEAKLSICALVLLALSFSECGSLSIGCVSEMKNSSRQLFKTPEDCHFNAIVTQRNHISALSMIDMALSNLDDRGQQKEKFLQSCFCHFMRMQCDMKFSGLLAYELLLREIWHNGPRDEMRFRLGQHTMLRLIDDLEPFNAFPWGSDVYSHSILSYIDAQNARGRAYKAKHDVVIEQLEPSNVELTQLYYEGLMDVPNLFPQDVAISGTRGPNPPQDIIGS</sequence>
<gene>
    <name evidence="1" type="ORF">JRO89_XS11G0085400</name>
</gene>
<reference evidence="1 2" key="1">
    <citation type="submission" date="2021-02" db="EMBL/GenBank/DDBJ databases">
        <title>Plant Genome Project.</title>
        <authorList>
            <person name="Zhang R.-G."/>
        </authorList>
    </citation>
    <scope>NUCLEOTIDE SEQUENCE [LARGE SCALE GENOMIC DNA]</scope>
    <source>
        <tissue evidence="1">Leaves</tissue>
    </source>
</reference>
<dbReference type="Proteomes" id="UP000827721">
    <property type="component" value="Unassembled WGS sequence"/>
</dbReference>
<evidence type="ECO:0000313" key="2">
    <source>
        <dbReference type="Proteomes" id="UP000827721"/>
    </source>
</evidence>
<protein>
    <submittedName>
        <fullName evidence="1">Uncharacterized protein</fullName>
    </submittedName>
</protein>
<organism evidence="1 2">
    <name type="scientific">Xanthoceras sorbifolium</name>
    <dbReference type="NCBI Taxonomy" id="99658"/>
    <lineage>
        <taxon>Eukaryota</taxon>
        <taxon>Viridiplantae</taxon>
        <taxon>Streptophyta</taxon>
        <taxon>Embryophyta</taxon>
        <taxon>Tracheophyta</taxon>
        <taxon>Spermatophyta</taxon>
        <taxon>Magnoliopsida</taxon>
        <taxon>eudicotyledons</taxon>
        <taxon>Gunneridae</taxon>
        <taxon>Pentapetalae</taxon>
        <taxon>rosids</taxon>
        <taxon>malvids</taxon>
        <taxon>Sapindales</taxon>
        <taxon>Sapindaceae</taxon>
        <taxon>Xanthoceroideae</taxon>
        <taxon>Xanthoceras</taxon>
    </lineage>
</organism>
<comment type="caution">
    <text evidence="1">The sequence shown here is derived from an EMBL/GenBank/DDBJ whole genome shotgun (WGS) entry which is preliminary data.</text>
</comment>
<keyword evidence="2" id="KW-1185">Reference proteome</keyword>
<accession>A0ABQ8HF76</accession>
<evidence type="ECO:0000313" key="1">
    <source>
        <dbReference type="EMBL" id="KAH7557248.1"/>
    </source>
</evidence>